<name>A0A8S2VN76_9BILA</name>
<dbReference type="Proteomes" id="UP000676336">
    <property type="component" value="Unassembled WGS sequence"/>
</dbReference>
<proteinExistence type="predicted"/>
<comment type="caution">
    <text evidence="2">The sequence shown here is derived from an EMBL/GenBank/DDBJ whole genome shotgun (WGS) entry which is preliminary data.</text>
</comment>
<dbReference type="AlphaFoldDB" id="A0A8S2VN76"/>
<reference evidence="2" key="1">
    <citation type="submission" date="2021-02" db="EMBL/GenBank/DDBJ databases">
        <authorList>
            <person name="Nowell W R."/>
        </authorList>
    </citation>
    <scope>NUCLEOTIDE SEQUENCE</scope>
</reference>
<feature type="non-terminal residue" evidence="2">
    <location>
        <position position="1"/>
    </location>
</feature>
<evidence type="ECO:0000256" key="1">
    <source>
        <dbReference type="SAM" id="MobiDB-lite"/>
    </source>
</evidence>
<sequence length="45" mass="5195">INDTLTKLLSSQQEESNRQSILKSENVTINDKILKIPRGTRDYHP</sequence>
<dbReference type="EMBL" id="CAJOBI010059483">
    <property type="protein sequence ID" value="CAF4409353.1"/>
    <property type="molecule type" value="Genomic_DNA"/>
</dbReference>
<organism evidence="2 3">
    <name type="scientific">Rotaria magnacalcarata</name>
    <dbReference type="NCBI Taxonomy" id="392030"/>
    <lineage>
        <taxon>Eukaryota</taxon>
        <taxon>Metazoa</taxon>
        <taxon>Spiralia</taxon>
        <taxon>Gnathifera</taxon>
        <taxon>Rotifera</taxon>
        <taxon>Eurotatoria</taxon>
        <taxon>Bdelloidea</taxon>
        <taxon>Philodinida</taxon>
        <taxon>Philodinidae</taxon>
        <taxon>Rotaria</taxon>
    </lineage>
</organism>
<evidence type="ECO:0000313" key="2">
    <source>
        <dbReference type="EMBL" id="CAF4409353.1"/>
    </source>
</evidence>
<protein>
    <submittedName>
        <fullName evidence="2">Uncharacterized protein</fullName>
    </submittedName>
</protein>
<feature type="non-terminal residue" evidence="2">
    <location>
        <position position="45"/>
    </location>
</feature>
<feature type="region of interest" description="Disordered" evidence="1">
    <location>
        <begin position="1"/>
        <end position="23"/>
    </location>
</feature>
<accession>A0A8S2VN76</accession>
<gene>
    <name evidence="2" type="ORF">SMN809_LOCUS30820</name>
</gene>
<evidence type="ECO:0000313" key="3">
    <source>
        <dbReference type="Proteomes" id="UP000676336"/>
    </source>
</evidence>